<dbReference type="RefSeq" id="WP_318349029.1">
    <property type="nucleotide sequence ID" value="NZ_AP018694.1"/>
</dbReference>
<feature type="transmembrane region" description="Helical" evidence="1">
    <location>
        <begin position="57"/>
        <end position="77"/>
    </location>
</feature>
<dbReference type="AlphaFoldDB" id="A0A5K7S2Q9"/>
<evidence type="ECO:0000313" key="4">
    <source>
        <dbReference type="Proteomes" id="UP001193389"/>
    </source>
</evidence>
<reference evidence="3" key="1">
    <citation type="journal article" date="2020" name="Int. J. Syst. Evol. Microbiol.">
        <title>Aquipluma nitroreducens gen. nov. sp. nov., a novel facultatively anaerobic bacterium isolated from a freshwater lake.</title>
        <authorList>
            <person name="Watanabe M."/>
            <person name="Kojima H."/>
            <person name="Fukui M."/>
        </authorList>
    </citation>
    <scope>NUCLEOTIDE SEQUENCE</scope>
    <source>
        <strain evidence="3">MeG22</strain>
    </source>
</reference>
<evidence type="ECO:0000259" key="2">
    <source>
        <dbReference type="Pfam" id="PF19762"/>
    </source>
</evidence>
<organism evidence="3 4">
    <name type="scientific">Aquipluma nitroreducens</name>
    <dbReference type="NCBI Taxonomy" id="2010828"/>
    <lineage>
        <taxon>Bacteria</taxon>
        <taxon>Pseudomonadati</taxon>
        <taxon>Bacteroidota</taxon>
        <taxon>Bacteroidia</taxon>
        <taxon>Marinilabiliales</taxon>
        <taxon>Prolixibacteraceae</taxon>
        <taxon>Aquipluma</taxon>
    </lineage>
</organism>
<dbReference type="EMBL" id="AP018694">
    <property type="protein sequence ID" value="BBE15912.1"/>
    <property type="molecule type" value="Genomic_DNA"/>
</dbReference>
<accession>A0A5K7S2Q9</accession>
<proteinExistence type="predicted"/>
<keyword evidence="1" id="KW-0472">Membrane</keyword>
<dbReference type="Pfam" id="PF19762">
    <property type="entry name" value="DUF6249"/>
    <property type="match status" value="1"/>
</dbReference>
<sequence>MQVEILGVLIPFAFFALVFASLYVHLTTRNKERLALIEKGASPDLFKAKPTESSGYTTFKSGLFLIGIALGIIAGYFLTESGMDETAAYFSMIFLFGGIGLVVSFLLQGKFKNK</sequence>
<gene>
    <name evidence="3" type="ORF">AQPE_0048</name>
</gene>
<evidence type="ECO:0000313" key="3">
    <source>
        <dbReference type="EMBL" id="BBE15912.1"/>
    </source>
</evidence>
<dbReference type="KEGG" id="anf:AQPE_0048"/>
<protein>
    <recommendedName>
        <fullName evidence="2">DUF6249 domain-containing protein</fullName>
    </recommendedName>
</protein>
<feature type="domain" description="DUF6249" evidence="2">
    <location>
        <begin position="9"/>
        <end position="108"/>
    </location>
</feature>
<evidence type="ECO:0000256" key="1">
    <source>
        <dbReference type="SAM" id="Phobius"/>
    </source>
</evidence>
<keyword evidence="1" id="KW-1133">Transmembrane helix</keyword>
<dbReference type="InterPro" id="IPR046216">
    <property type="entry name" value="DUF6249"/>
</dbReference>
<keyword evidence="4" id="KW-1185">Reference proteome</keyword>
<name>A0A5K7S2Q9_9BACT</name>
<feature type="transmembrane region" description="Helical" evidence="1">
    <location>
        <begin position="89"/>
        <end position="107"/>
    </location>
</feature>
<dbReference type="Proteomes" id="UP001193389">
    <property type="component" value="Chromosome"/>
</dbReference>
<keyword evidence="1" id="KW-0812">Transmembrane</keyword>
<feature type="transmembrane region" description="Helical" evidence="1">
    <location>
        <begin position="6"/>
        <end position="26"/>
    </location>
</feature>